<organism evidence="2 3">
    <name type="scientific">Lacipirellula limnantheis</name>
    <dbReference type="NCBI Taxonomy" id="2528024"/>
    <lineage>
        <taxon>Bacteria</taxon>
        <taxon>Pseudomonadati</taxon>
        <taxon>Planctomycetota</taxon>
        <taxon>Planctomycetia</taxon>
        <taxon>Pirellulales</taxon>
        <taxon>Lacipirellulaceae</taxon>
        <taxon>Lacipirellula</taxon>
    </lineage>
</organism>
<proteinExistence type="predicted"/>
<dbReference type="CDD" id="cd02440">
    <property type="entry name" value="AdoMet_MTases"/>
    <property type="match status" value="1"/>
</dbReference>
<dbReference type="AlphaFoldDB" id="A0A517U601"/>
<keyword evidence="3" id="KW-1185">Reference proteome</keyword>
<feature type="domain" description="Methyltransferase" evidence="1">
    <location>
        <begin position="89"/>
        <end position="185"/>
    </location>
</feature>
<dbReference type="Gene3D" id="3.40.50.150">
    <property type="entry name" value="Vaccinia Virus protein VP39"/>
    <property type="match status" value="1"/>
</dbReference>
<sequence length="286" mass="31444">MSKRPSYSQLTTDNGPLTALKPLRQAAANLLALTRFFPRMSTTEYRWNQTQAAADYDTAAPVIHPQYLTVQEEVLAALPFAADQPFRLVDVGGGSGRLVERVLEEFPQATAMVMDQSEPFLGVAQQRLARFGTRASFVKQRLQDDWPAAVGPVDAAVSSSAIHHLEPTEKQQLFAKIFATLTGGGVFINGDEHRPASDADYLALLEQWGQHMEAAHASGAIPESFGAVIDAWKKRNIAEFGRPRKSGDDCLETSETQVGYLRAAGFDPVEVTWSRDLWAVFVARKP</sequence>
<reference evidence="2 3" key="1">
    <citation type="submission" date="2019-02" db="EMBL/GenBank/DDBJ databases">
        <title>Deep-cultivation of Planctomycetes and their phenomic and genomic characterization uncovers novel biology.</title>
        <authorList>
            <person name="Wiegand S."/>
            <person name="Jogler M."/>
            <person name="Boedeker C."/>
            <person name="Pinto D."/>
            <person name="Vollmers J."/>
            <person name="Rivas-Marin E."/>
            <person name="Kohn T."/>
            <person name="Peeters S.H."/>
            <person name="Heuer A."/>
            <person name="Rast P."/>
            <person name="Oberbeckmann S."/>
            <person name="Bunk B."/>
            <person name="Jeske O."/>
            <person name="Meyerdierks A."/>
            <person name="Storesund J.E."/>
            <person name="Kallscheuer N."/>
            <person name="Luecker S."/>
            <person name="Lage O.M."/>
            <person name="Pohl T."/>
            <person name="Merkel B.J."/>
            <person name="Hornburger P."/>
            <person name="Mueller R.-W."/>
            <person name="Bruemmer F."/>
            <person name="Labrenz M."/>
            <person name="Spormann A.M."/>
            <person name="Op den Camp H."/>
            <person name="Overmann J."/>
            <person name="Amann R."/>
            <person name="Jetten M.S.M."/>
            <person name="Mascher T."/>
            <person name="Medema M.H."/>
            <person name="Devos D.P."/>
            <person name="Kaster A.-K."/>
            <person name="Ovreas L."/>
            <person name="Rohde M."/>
            <person name="Galperin M.Y."/>
            <person name="Jogler C."/>
        </authorList>
    </citation>
    <scope>NUCLEOTIDE SEQUENCE [LARGE SCALE GENOMIC DNA]</scope>
    <source>
        <strain evidence="2 3">I41</strain>
    </source>
</reference>
<dbReference type="KEGG" id="llh:I41_53020"/>
<evidence type="ECO:0000313" key="3">
    <source>
        <dbReference type="Proteomes" id="UP000317909"/>
    </source>
</evidence>
<accession>A0A517U601</accession>
<gene>
    <name evidence="2" type="ORF">I41_53020</name>
</gene>
<dbReference type="InterPro" id="IPR029063">
    <property type="entry name" value="SAM-dependent_MTases_sf"/>
</dbReference>
<dbReference type="InterPro" id="IPR041698">
    <property type="entry name" value="Methyltransf_25"/>
</dbReference>
<dbReference type="EMBL" id="CP036339">
    <property type="protein sequence ID" value="QDT76057.1"/>
    <property type="molecule type" value="Genomic_DNA"/>
</dbReference>
<dbReference type="SUPFAM" id="SSF53335">
    <property type="entry name" value="S-adenosyl-L-methionine-dependent methyltransferases"/>
    <property type="match status" value="1"/>
</dbReference>
<name>A0A517U601_9BACT</name>
<dbReference type="Pfam" id="PF13649">
    <property type="entry name" value="Methyltransf_25"/>
    <property type="match status" value="1"/>
</dbReference>
<evidence type="ECO:0000313" key="2">
    <source>
        <dbReference type="EMBL" id="QDT76057.1"/>
    </source>
</evidence>
<evidence type="ECO:0000259" key="1">
    <source>
        <dbReference type="Pfam" id="PF13649"/>
    </source>
</evidence>
<protein>
    <recommendedName>
        <fullName evidence="1">Methyltransferase domain-containing protein</fullName>
    </recommendedName>
</protein>
<dbReference type="OrthoDB" id="465705at2"/>
<dbReference type="Proteomes" id="UP000317909">
    <property type="component" value="Chromosome"/>
</dbReference>